<dbReference type="Proteomes" id="UP000292241">
    <property type="component" value="Unassembled WGS sequence"/>
</dbReference>
<dbReference type="Proteomes" id="UP000292692">
    <property type="component" value="Unassembled WGS sequence"/>
</dbReference>
<dbReference type="Proteomes" id="UP000292729">
    <property type="component" value="Unassembled WGS sequence"/>
</dbReference>
<dbReference type="EMBL" id="SHPR01000051">
    <property type="protein sequence ID" value="TCD82060.1"/>
    <property type="molecule type" value="Genomic_DNA"/>
</dbReference>
<proteinExistence type="predicted"/>
<protein>
    <submittedName>
        <fullName evidence="1">Uncharacterized protein</fullName>
    </submittedName>
</protein>
<dbReference type="EMBL" id="SHSV01000032">
    <property type="protein sequence ID" value="TCF43377.1"/>
    <property type="molecule type" value="Genomic_DNA"/>
</dbReference>
<dbReference type="EMBL" id="SHTI01000033">
    <property type="protein sequence ID" value="TCF68154.1"/>
    <property type="molecule type" value="Genomic_DNA"/>
</dbReference>
<comment type="caution">
    <text evidence="1">The sequence shown here is derived from an EMBL/GenBank/DDBJ whole genome shotgun (WGS) entry which is preliminary data.</text>
</comment>
<organism evidence="1 5">
    <name type="scientific">Bifidobacterium longum subsp. longum</name>
    <dbReference type="NCBI Taxonomy" id="1679"/>
    <lineage>
        <taxon>Bacteria</taxon>
        <taxon>Bacillati</taxon>
        <taxon>Actinomycetota</taxon>
        <taxon>Actinomycetes</taxon>
        <taxon>Bifidobacteriales</taxon>
        <taxon>Bifidobacteriaceae</taxon>
        <taxon>Bifidobacterium</taxon>
    </lineage>
</organism>
<evidence type="ECO:0000313" key="3">
    <source>
        <dbReference type="EMBL" id="TCF43377.1"/>
    </source>
</evidence>
<dbReference type="AlphaFoldDB" id="A0A4R0SGE1"/>
<accession>A0A4R0SGE1</accession>
<gene>
    <name evidence="1" type="ORF">MCC10008_1967</name>
    <name evidence="2" type="ORF">MCC10076_1919</name>
    <name evidence="3" type="ORF">MCC10102_1861</name>
    <name evidence="4" type="ORF">MCC10119_1825</name>
</gene>
<evidence type="ECO:0000313" key="4">
    <source>
        <dbReference type="EMBL" id="TCF68154.1"/>
    </source>
</evidence>
<reference evidence="5 6" key="1">
    <citation type="journal article" date="2018" name="Sci. Rep.">
        <title>Genomic diversity and distribution of Bifidobacterium longum subsp. longum across the human lifespan.</title>
        <authorList>
            <person name="Odamaki T."/>
            <person name="Bottacini F."/>
            <person name="Kato K."/>
            <person name="Mitsuyama E."/>
            <person name="Yoshida K."/>
            <person name="Horigome A."/>
            <person name="Xiao J.Z."/>
            <person name="van Sinderen D."/>
        </authorList>
    </citation>
    <scope>NUCLEOTIDE SEQUENCE [LARGE SCALE GENOMIC DNA]</scope>
    <source>
        <strain evidence="1 5">MCC10008</strain>
        <strain evidence="2 8">MCC10076</strain>
        <strain evidence="3 6">MCC10102</strain>
        <strain evidence="4 7">MCC10119</strain>
    </source>
</reference>
<evidence type="ECO:0000313" key="7">
    <source>
        <dbReference type="Proteomes" id="UP000292729"/>
    </source>
</evidence>
<dbReference type="Proteomes" id="UP000292751">
    <property type="component" value="Unassembled WGS sequence"/>
</dbReference>
<dbReference type="RefSeq" id="WP_157822050.1">
    <property type="nucleotide sequence ID" value="NZ_AP022379.1"/>
</dbReference>
<evidence type="ECO:0000313" key="8">
    <source>
        <dbReference type="Proteomes" id="UP000292751"/>
    </source>
</evidence>
<evidence type="ECO:0000313" key="2">
    <source>
        <dbReference type="EMBL" id="TCE96026.1"/>
    </source>
</evidence>
<evidence type="ECO:0000313" key="6">
    <source>
        <dbReference type="Proteomes" id="UP000292692"/>
    </source>
</evidence>
<evidence type="ECO:0000313" key="1">
    <source>
        <dbReference type="EMBL" id="TCD82060.1"/>
    </source>
</evidence>
<dbReference type="EMBL" id="SHRX01000032">
    <property type="protein sequence ID" value="TCE96026.1"/>
    <property type="molecule type" value="Genomic_DNA"/>
</dbReference>
<sequence length="74" mass="8190">MLSRHPLRRSIGRRIVARIDTVTWRGRLAAYSCGWLELKDASVMDPVTGATGADGLILLPETRIDFIQIAPEAD</sequence>
<name>A0A4R0SGE1_BIFLL</name>
<evidence type="ECO:0000313" key="5">
    <source>
        <dbReference type="Proteomes" id="UP000292241"/>
    </source>
</evidence>
<reference evidence="1" key="2">
    <citation type="submission" date="2019-02" db="EMBL/GenBank/DDBJ databases">
        <authorList>
            <person name="Odamaki T."/>
        </authorList>
    </citation>
    <scope>NUCLEOTIDE SEQUENCE</scope>
    <source>
        <strain evidence="1">MCC10008</strain>
        <strain evidence="2">MCC10076</strain>
        <strain evidence="3">MCC10102</strain>
        <strain evidence="4">MCC10119</strain>
    </source>
</reference>